<gene>
    <name evidence="1" type="ORF">B0A81_04105</name>
</gene>
<name>A0ABX4CXS5_9FLAO</name>
<proteinExistence type="predicted"/>
<keyword evidence="2" id="KW-1185">Reference proteome</keyword>
<protein>
    <recommendedName>
        <fullName evidence="3">RES domain-containing protein</fullName>
    </recommendedName>
</protein>
<organism evidence="1 2">
    <name type="scientific">Flavobacterium plurextorum</name>
    <dbReference type="NCBI Taxonomy" id="1114867"/>
    <lineage>
        <taxon>Bacteria</taxon>
        <taxon>Pseudomonadati</taxon>
        <taxon>Bacteroidota</taxon>
        <taxon>Flavobacteriia</taxon>
        <taxon>Flavobacteriales</taxon>
        <taxon>Flavobacteriaceae</taxon>
        <taxon>Flavobacterium</taxon>
    </lineage>
</organism>
<dbReference type="RefSeq" id="WP_089056835.1">
    <property type="nucleotide sequence ID" value="NZ_MUHD01000006.1"/>
</dbReference>
<evidence type="ECO:0000313" key="1">
    <source>
        <dbReference type="EMBL" id="OXB10199.1"/>
    </source>
</evidence>
<reference evidence="1 2" key="1">
    <citation type="submission" date="2016-11" db="EMBL/GenBank/DDBJ databases">
        <title>Whole genomes of Flavobacteriaceae.</title>
        <authorList>
            <person name="Stine C."/>
            <person name="Li C."/>
            <person name="Tadesse D."/>
        </authorList>
    </citation>
    <scope>NUCLEOTIDE SEQUENCE [LARGE SCALE GENOMIC DNA]</scope>
    <source>
        <strain evidence="1 2">CCUG 60112</strain>
    </source>
</reference>
<accession>A0ABX4CXS5</accession>
<dbReference type="EMBL" id="MUHD01000006">
    <property type="protein sequence ID" value="OXB10199.1"/>
    <property type="molecule type" value="Genomic_DNA"/>
</dbReference>
<evidence type="ECO:0000313" key="2">
    <source>
        <dbReference type="Proteomes" id="UP000198381"/>
    </source>
</evidence>
<sequence length="366" mass="41739">MELLSLLNDPVTNVPIHYNNEGFRNAIASKLTDFKTLVDNSEMLSSHPDLNYRDVGDYKKKIAVLINGLLRTIDNFYKGKPAQAYITFRNTMKAINITEYLDKNSRLPSGNNLFRIRTASGNYPLSKDELFHIPFEKRGIVKSQRFSIPGLPSLYTANSIYVAWEDMRRPNIDSIQAIRLVNQHDLLLLDLTTDIYNSCLENNTLRADANTSLYKVLTWPLVACCSIKVKNSEDTFKPEYIIPQLLLQWVSENLDGIKYSSTHIDLNKVKHTGTFHNVVLPVKTFNLDVGYCGHLKTLFKGTDVLPMQLRQFATYNDRFNHQASIRMDVNQNVSELALIEGTSQFYSQTLFGILEHGLNGLEVHDL</sequence>
<comment type="caution">
    <text evidence="1">The sequence shown here is derived from an EMBL/GenBank/DDBJ whole genome shotgun (WGS) entry which is preliminary data.</text>
</comment>
<dbReference type="Proteomes" id="UP000198381">
    <property type="component" value="Unassembled WGS sequence"/>
</dbReference>
<evidence type="ECO:0008006" key="3">
    <source>
        <dbReference type="Google" id="ProtNLM"/>
    </source>
</evidence>